<proteinExistence type="predicted"/>
<evidence type="ECO:0000256" key="1">
    <source>
        <dbReference type="ARBA" id="ARBA00004123"/>
    </source>
</evidence>
<sequence length="496" mass="55873">MQQLQDQLAQYEKYEDVPEADISSKVVDFDDEATELDDYTIKSMKLPPLQQTMYMVGIYLNTFNSLLPLFHADTLLRLVGETYALQPRQRDPVAWAAINVVLALAYQHMPRSSDDDGLQSRNMDHHLNRAQSVISAVTLDTTRLLNVQTLVGMAMLLQASHDLTPTSILISAAMRLAHKMGLHDRAASAHLDPLERRQRARVFWLAYMTDKDLSLRTEQPSIQLDDDIDIDLPSSLPELDNGSGADAGTVITADGNARMNYFLARVQLANIQGGIYDHLYSTRSSKRSLAERKTTRESIVDALKKWRASVPPQFGAGVDAMTTGNNPATTVLFCVLHSSSLHSLMMIERAHARNEQWITGIRDHGRGTRALQLPSDWIAMVEQARDYMILFEKVCSTHKWLRWMASCPYTSSMVVLMANNLHDLRHTEFQKDSERIDKVLSWFSEVKKELPSKEADLVEDICSEAIQTMSRRRAGDIAMRIGADWLVGLLNGSEPC</sequence>
<keyword evidence="5" id="KW-0539">Nucleus</keyword>
<keyword evidence="2" id="KW-0805">Transcription regulation</keyword>
<gene>
    <name evidence="7" type="ORF">NW762_007472</name>
</gene>
<evidence type="ECO:0000256" key="2">
    <source>
        <dbReference type="ARBA" id="ARBA00023015"/>
    </source>
</evidence>
<dbReference type="AlphaFoldDB" id="A0A9W8RX25"/>
<evidence type="ECO:0000259" key="6">
    <source>
        <dbReference type="SMART" id="SM00906"/>
    </source>
</evidence>
<dbReference type="InterPro" id="IPR050987">
    <property type="entry name" value="AtrR-like"/>
</dbReference>
<dbReference type="GO" id="GO:0005634">
    <property type="term" value="C:nucleus"/>
    <property type="evidence" value="ECO:0007669"/>
    <property type="project" value="UniProtKB-SubCell"/>
</dbReference>
<accession>A0A9W8RX25</accession>
<keyword evidence="8" id="KW-1185">Reference proteome</keyword>
<evidence type="ECO:0000256" key="5">
    <source>
        <dbReference type="ARBA" id="ARBA00023242"/>
    </source>
</evidence>
<dbReference type="InterPro" id="IPR007219">
    <property type="entry name" value="XnlR_reg_dom"/>
</dbReference>
<name>A0A9W8RX25_9HYPO</name>
<dbReference type="SMART" id="SM00906">
    <property type="entry name" value="Fungal_trans"/>
    <property type="match status" value="1"/>
</dbReference>
<reference evidence="7" key="1">
    <citation type="submission" date="2022-09" db="EMBL/GenBank/DDBJ databases">
        <title>Fusarium specimens isolated from Avocado Roots.</title>
        <authorList>
            <person name="Stajich J."/>
            <person name="Roper C."/>
            <person name="Heimlech-Rivalta G."/>
        </authorList>
    </citation>
    <scope>NUCLEOTIDE SEQUENCE</scope>
    <source>
        <strain evidence="7">CF00136</strain>
    </source>
</reference>
<dbReference type="GO" id="GO:0008270">
    <property type="term" value="F:zinc ion binding"/>
    <property type="evidence" value="ECO:0007669"/>
    <property type="project" value="InterPro"/>
</dbReference>
<organism evidence="7 8">
    <name type="scientific">Fusarium torreyae</name>
    <dbReference type="NCBI Taxonomy" id="1237075"/>
    <lineage>
        <taxon>Eukaryota</taxon>
        <taxon>Fungi</taxon>
        <taxon>Dikarya</taxon>
        <taxon>Ascomycota</taxon>
        <taxon>Pezizomycotina</taxon>
        <taxon>Sordariomycetes</taxon>
        <taxon>Hypocreomycetidae</taxon>
        <taxon>Hypocreales</taxon>
        <taxon>Nectriaceae</taxon>
        <taxon>Fusarium</taxon>
    </lineage>
</organism>
<dbReference type="Pfam" id="PF04082">
    <property type="entry name" value="Fungal_trans"/>
    <property type="match status" value="1"/>
</dbReference>
<keyword evidence="4" id="KW-0804">Transcription</keyword>
<protein>
    <recommendedName>
        <fullName evidence="6">Xylanolytic transcriptional activator regulatory domain-containing protein</fullName>
    </recommendedName>
</protein>
<evidence type="ECO:0000313" key="8">
    <source>
        <dbReference type="Proteomes" id="UP001152049"/>
    </source>
</evidence>
<evidence type="ECO:0000256" key="3">
    <source>
        <dbReference type="ARBA" id="ARBA00023125"/>
    </source>
</evidence>
<dbReference type="Proteomes" id="UP001152049">
    <property type="component" value="Unassembled WGS sequence"/>
</dbReference>
<dbReference type="PANTHER" id="PTHR46910">
    <property type="entry name" value="TRANSCRIPTION FACTOR PDR1"/>
    <property type="match status" value="1"/>
</dbReference>
<evidence type="ECO:0000256" key="4">
    <source>
        <dbReference type="ARBA" id="ARBA00023163"/>
    </source>
</evidence>
<comment type="subcellular location">
    <subcellularLocation>
        <location evidence="1">Nucleus</location>
    </subcellularLocation>
</comment>
<dbReference type="OrthoDB" id="2123952at2759"/>
<keyword evidence="3" id="KW-0238">DNA-binding</keyword>
<dbReference type="GO" id="GO:0006351">
    <property type="term" value="P:DNA-templated transcription"/>
    <property type="evidence" value="ECO:0007669"/>
    <property type="project" value="InterPro"/>
</dbReference>
<dbReference type="PANTHER" id="PTHR46910:SF37">
    <property type="entry name" value="ZN(II)2CYS6 TRANSCRIPTION FACTOR (EUROFUNG)"/>
    <property type="match status" value="1"/>
</dbReference>
<dbReference type="EMBL" id="JAOQAZ010000014">
    <property type="protein sequence ID" value="KAJ4259543.1"/>
    <property type="molecule type" value="Genomic_DNA"/>
</dbReference>
<dbReference type="GO" id="GO:0003677">
    <property type="term" value="F:DNA binding"/>
    <property type="evidence" value="ECO:0007669"/>
    <property type="project" value="UniProtKB-KW"/>
</dbReference>
<feature type="domain" description="Xylanolytic transcriptional activator regulatory" evidence="6">
    <location>
        <begin position="166"/>
        <end position="239"/>
    </location>
</feature>
<evidence type="ECO:0000313" key="7">
    <source>
        <dbReference type="EMBL" id="KAJ4259543.1"/>
    </source>
</evidence>
<dbReference type="CDD" id="cd12148">
    <property type="entry name" value="fungal_TF_MHR"/>
    <property type="match status" value="1"/>
</dbReference>
<comment type="caution">
    <text evidence="7">The sequence shown here is derived from an EMBL/GenBank/DDBJ whole genome shotgun (WGS) entry which is preliminary data.</text>
</comment>
<dbReference type="GO" id="GO:0003700">
    <property type="term" value="F:DNA-binding transcription factor activity"/>
    <property type="evidence" value="ECO:0007669"/>
    <property type="project" value="InterPro"/>
</dbReference>